<dbReference type="GeneID" id="33359167"/>
<dbReference type="PANTHER" id="PTHR34472">
    <property type="entry name" value="SULFUR CARRIER PROTEIN THIS"/>
    <property type="match status" value="1"/>
</dbReference>
<organism evidence="1">
    <name type="scientific">Ophidocladus simpliciusculus</name>
    <dbReference type="NCBI Taxonomy" id="1261574"/>
    <lineage>
        <taxon>Eukaryota</taxon>
        <taxon>Rhodophyta</taxon>
        <taxon>Florideophyceae</taxon>
        <taxon>Rhodymeniophycidae</taxon>
        <taxon>Ceramiales</taxon>
        <taxon>Rhodomelaceae</taxon>
        <taxon>Herposiphonieae</taxon>
        <taxon>Ophidocladus</taxon>
    </lineage>
</organism>
<dbReference type="InterPro" id="IPR003749">
    <property type="entry name" value="ThiS/MoaD-like"/>
</dbReference>
<geneLocation type="chloroplast" evidence="1"/>
<sequence>MQKYFTIFINDEPFNCHSSMSLLDLIYYLNIDINNIIVQYDYEVIDKSQFDFLFFKNNDYIEIITIVGGG</sequence>
<dbReference type="InterPro" id="IPR016155">
    <property type="entry name" value="Mopterin_synth/thiamin_S_b"/>
</dbReference>
<dbReference type="CDD" id="cd00565">
    <property type="entry name" value="Ubl_ThiS"/>
    <property type="match status" value="1"/>
</dbReference>
<proteinExistence type="predicted"/>
<dbReference type="Pfam" id="PF02597">
    <property type="entry name" value="ThiS"/>
    <property type="match status" value="1"/>
</dbReference>
<keyword evidence="1" id="KW-0934">Plastid</keyword>
<keyword evidence="1" id="KW-0150">Chloroplast</keyword>
<name>A0A1Z1MJ51_9FLOR</name>
<dbReference type="AlphaFoldDB" id="A0A1Z1MJ51"/>
<evidence type="ECO:0000313" key="1">
    <source>
        <dbReference type="EMBL" id="ARW66083.1"/>
    </source>
</evidence>
<reference evidence="1" key="1">
    <citation type="journal article" date="2017" name="J. Phycol.">
        <title>Analysis of chloroplast genomes and a supermatrix inform reclassification of the Rhodomelaceae (Rhodophyta).</title>
        <authorList>
            <person name="Diaz-Tapia P."/>
            <person name="Maggs C.A."/>
            <person name="West J.A."/>
            <person name="Verbruggen H."/>
        </authorList>
    </citation>
    <scope>NUCLEOTIDE SEQUENCE</scope>
    <source>
        <strain evidence="1">PD949</strain>
    </source>
</reference>
<dbReference type="RefSeq" id="YP_009396897.1">
    <property type="nucleotide sequence ID" value="NC_035284.1"/>
</dbReference>
<dbReference type="EMBL" id="MF101440">
    <property type="protein sequence ID" value="ARW66083.1"/>
    <property type="molecule type" value="Genomic_DNA"/>
</dbReference>
<dbReference type="Gene3D" id="3.10.20.30">
    <property type="match status" value="1"/>
</dbReference>
<dbReference type="PANTHER" id="PTHR34472:SF1">
    <property type="entry name" value="SULFUR CARRIER PROTEIN THIS"/>
    <property type="match status" value="1"/>
</dbReference>
<protein>
    <submittedName>
        <fullName evidence="1">Thiamin biosynthesis protein S</fullName>
    </submittedName>
</protein>
<accession>A0A1Z1MJ51</accession>
<dbReference type="InterPro" id="IPR010035">
    <property type="entry name" value="Thi_S"/>
</dbReference>
<dbReference type="InterPro" id="IPR012675">
    <property type="entry name" value="Beta-grasp_dom_sf"/>
</dbReference>
<gene>
    <name evidence="1" type="primary">thiS</name>
</gene>
<dbReference type="SUPFAM" id="SSF54285">
    <property type="entry name" value="MoaD/ThiS"/>
    <property type="match status" value="1"/>
</dbReference>
<dbReference type="NCBIfam" id="TIGR01683">
    <property type="entry name" value="thiS"/>
    <property type="match status" value="1"/>
</dbReference>